<dbReference type="InterPro" id="IPR025406">
    <property type="entry name" value="DUF4132"/>
</dbReference>
<proteinExistence type="predicted"/>
<accession>A0ABU7KEW8</accession>
<organism evidence="2 3">
    <name type="scientific">Nocardiopsis codii</name>
    <dbReference type="NCBI Taxonomy" id="3065942"/>
    <lineage>
        <taxon>Bacteria</taxon>
        <taxon>Bacillati</taxon>
        <taxon>Actinomycetota</taxon>
        <taxon>Actinomycetes</taxon>
        <taxon>Streptosporangiales</taxon>
        <taxon>Nocardiopsidaceae</taxon>
        <taxon>Nocardiopsis</taxon>
    </lineage>
</organism>
<name>A0ABU7KEW8_9ACTN</name>
<sequence>MATTSPPTASDLVWTDGPDGYALALDGTTLLCRNAKGRTLKSVPKKVRESSEAEHLRGVLLWLERHERECLERVESWLLGSLPVPASVIARVWADPTWCELLTDLYVVPADGGDGGFLRGVDERGRIGVIDLDAESAWLDADRVVPVHPVLIEDLDDVREFALELGITQRLPQLTRGIHRKPAAVAAGATAVEDYSGGEFEQLRHATGRAQRHGFTVRGGYAVCRVVEAGRSVQARYWIGSDAPDYGTETGRLLWVDDDERPLALRDVGPIAWSEGIRMAELIHAGRKNTEEETTQS</sequence>
<feature type="domain" description="DUF4132" evidence="1">
    <location>
        <begin position="37"/>
        <end position="215"/>
    </location>
</feature>
<dbReference type="Pfam" id="PF13569">
    <property type="entry name" value="DUF4132"/>
    <property type="match status" value="1"/>
</dbReference>
<dbReference type="Proteomes" id="UP001356095">
    <property type="component" value="Unassembled WGS sequence"/>
</dbReference>
<gene>
    <name evidence="2" type="ORF">Q8791_26535</name>
</gene>
<protein>
    <submittedName>
        <fullName evidence="2">DUF4132 domain-containing protein</fullName>
    </submittedName>
</protein>
<evidence type="ECO:0000313" key="3">
    <source>
        <dbReference type="Proteomes" id="UP001356095"/>
    </source>
</evidence>
<keyword evidence="3" id="KW-1185">Reference proteome</keyword>
<evidence type="ECO:0000313" key="2">
    <source>
        <dbReference type="EMBL" id="MEE2040783.1"/>
    </source>
</evidence>
<comment type="caution">
    <text evidence="2">The sequence shown here is derived from an EMBL/GenBank/DDBJ whole genome shotgun (WGS) entry which is preliminary data.</text>
</comment>
<reference evidence="2 3" key="1">
    <citation type="submission" date="2023-08" db="EMBL/GenBank/DDBJ databases">
        <authorList>
            <person name="Girao M."/>
            <person name="Carvalho M.F."/>
        </authorList>
    </citation>
    <scope>NUCLEOTIDE SEQUENCE [LARGE SCALE GENOMIC DNA]</scope>
    <source>
        <strain evidence="2 3">CT-R113</strain>
    </source>
</reference>
<dbReference type="RefSeq" id="WP_330094546.1">
    <property type="nucleotide sequence ID" value="NZ_JAUZMY010000035.1"/>
</dbReference>
<evidence type="ECO:0000259" key="1">
    <source>
        <dbReference type="Pfam" id="PF13569"/>
    </source>
</evidence>
<dbReference type="EMBL" id="JAUZMY010000035">
    <property type="protein sequence ID" value="MEE2040783.1"/>
    <property type="molecule type" value="Genomic_DNA"/>
</dbReference>